<evidence type="ECO:0000313" key="6">
    <source>
        <dbReference type="Proteomes" id="UP000076532"/>
    </source>
</evidence>
<feature type="domain" description="HTH myb-type" evidence="4">
    <location>
        <begin position="878"/>
        <end position="925"/>
    </location>
</feature>
<feature type="region of interest" description="Disordered" evidence="2">
    <location>
        <begin position="221"/>
        <end position="278"/>
    </location>
</feature>
<evidence type="ECO:0000256" key="2">
    <source>
        <dbReference type="SAM" id="MobiDB-lite"/>
    </source>
</evidence>
<proteinExistence type="predicted"/>
<feature type="compositionally biased region" description="Low complexity" evidence="2">
    <location>
        <begin position="501"/>
        <end position="513"/>
    </location>
</feature>
<dbReference type="SMART" id="SM00717">
    <property type="entry name" value="SANT"/>
    <property type="match status" value="1"/>
</dbReference>
<dbReference type="InterPro" id="IPR017930">
    <property type="entry name" value="Myb_dom"/>
</dbReference>
<gene>
    <name evidence="5" type="ORF">FIBSPDRAFT_1044125</name>
</gene>
<dbReference type="SUPFAM" id="SSF46689">
    <property type="entry name" value="Homeodomain-like"/>
    <property type="match status" value="1"/>
</dbReference>
<feature type="compositionally biased region" description="Polar residues" evidence="2">
    <location>
        <begin position="723"/>
        <end position="736"/>
    </location>
</feature>
<feature type="region of interest" description="Disordered" evidence="2">
    <location>
        <begin position="402"/>
        <end position="424"/>
    </location>
</feature>
<feature type="coiled-coil region" evidence="1">
    <location>
        <begin position="158"/>
        <end position="192"/>
    </location>
</feature>
<feature type="compositionally biased region" description="Acidic residues" evidence="2">
    <location>
        <begin position="514"/>
        <end position="531"/>
    </location>
</feature>
<feature type="compositionally biased region" description="Acidic residues" evidence="2">
    <location>
        <begin position="681"/>
        <end position="694"/>
    </location>
</feature>
<feature type="region of interest" description="Disordered" evidence="2">
    <location>
        <begin position="662"/>
        <end position="761"/>
    </location>
</feature>
<protein>
    <submittedName>
        <fullName evidence="5">Uncharacterized protein</fullName>
    </submittedName>
</protein>
<dbReference type="AlphaFoldDB" id="A0A166K757"/>
<organism evidence="5 6">
    <name type="scientific">Athelia psychrophila</name>
    <dbReference type="NCBI Taxonomy" id="1759441"/>
    <lineage>
        <taxon>Eukaryota</taxon>
        <taxon>Fungi</taxon>
        <taxon>Dikarya</taxon>
        <taxon>Basidiomycota</taxon>
        <taxon>Agaricomycotina</taxon>
        <taxon>Agaricomycetes</taxon>
        <taxon>Agaricomycetidae</taxon>
        <taxon>Atheliales</taxon>
        <taxon>Atheliaceae</taxon>
        <taxon>Athelia</taxon>
    </lineage>
</organism>
<feature type="domain" description="Myb-like" evidence="3">
    <location>
        <begin position="878"/>
        <end position="921"/>
    </location>
</feature>
<feature type="compositionally biased region" description="Basic and acidic residues" evidence="2">
    <location>
        <begin position="576"/>
        <end position="589"/>
    </location>
</feature>
<dbReference type="InterPro" id="IPR009057">
    <property type="entry name" value="Homeodomain-like_sf"/>
</dbReference>
<dbReference type="PROSITE" id="PS50090">
    <property type="entry name" value="MYB_LIKE"/>
    <property type="match status" value="1"/>
</dbReference>
<dbReference type="OrthoDB" id="2143914at2759"/>
<dbReference type="InterPro" id="IPR001005">
    <property type="entry name" value="SANT/Myb"/>
</dbReference>
<dbReference type="PANTHER" id="PTHR48125">
    <property type="entry name" value="LP07818P1"/>
    <property type="match status" value="1"/>
</dbReference>
<evidence type="ECO:0000313" key="5">
    <source>
        <dbReference type="EMBL" id="KZP21603.1"/>
    </source>
</evidence>
<evidence type="ECO:0000256" key="1">
    <source>
        <dbReference type="SAM" id="Coils"/>
    </source>
</evidence>
<reference evidence="5 6" key="1">
    <citation type="journal article" date="2016" name="Mol. Biol. Evol.">
        <title>Comparative Genomics of Early-Diverging Mushroom-Forming Fungi Provides Insights into the Origins of Lignocellulose Decay Capabilities.</title>
        <authorList>
            <person name="Nagy L.G."/>
            <person name="Riley R."/>
            <person name="Tritt A."/>
            <person name="Adam C."/>
            <person name="Daum C."/>
            <person name="Floudas D."/>
            <person name="Sun H."/>
            <person name="Yadav J.S."/>
            <person name="Pangilinan J."/>
            <person name="Larsson K.H."/>
            <person name="Matsuura K."/>
            <person name="Barry K."/>
            <person name="Labutti K."/>
            <person name="Kuo R."/>
            <person name="Ohm R.A."/>
            <person name="Bhattacharya S.S."/>
            <person name="Shirouzu T."/>
            <person name="Yoshinaga Y."/>
            <person name="Martin F.M."/>
            <person name="Grigoriev I.V."/>
            <person name="Hibbett D.S."/>
        </authorList>
    </citation>
    <scope>NUCLEOTIDE SEQUENCE [LARGE SCALE GENOMIC DNA]</scope>
    <source>
        <strain evidence="5 6">CBS 109695</strain>
    </source>
</reference>
<keyword evidence="1" id="KW-0175">Coiled coil</keyword>
<keyword evidence="6" id="KW-1185">Reference proteome</keyword>
<evidence type="ECO:0000259" key="3">
    <source>
        <dbReference type="PROSITE" id="PS50090"/>
    </source>
</evidence>
<feature type="coiled-coil region" evidence="1">
    <location>
        <begin position="99"/>
        <end position="130"/>
    </location>
</feature>
<dbReference type="PROSITE" id="PS51294">
    <property type="entry name" value="HTH_MYB"/>
    <property type="match status" value="1"/>
</dbReference>
<feature type="region of interest" description="Disordered" evidence="2">
    <location>
        <begin position="1"/>
        <end position="50"/>
    </location>
</feature>
<name>A0A166K757_9AGAM</name>
<dbReference type="CDD" id="cd00167">
    <property type="entry name" value="SANT"/>
    <property type="match status" value="1"/>
</dbReference>
<feature type="region of interest" description="Disordered" evidence="2">
    <location>
        <begin position="467"/>
        <end position="589"/>
    </location>
</feature>
<dbReference type="EMBL" id="KV417546">
    <property type="protein sequence ID" value="KZP21603.1"/>
    <property type="molecule type" value="Genomic_DNA"/>
</dbReference>
<dbReference type="PANTHER" id="PTHR48125:SF12">
    <property type="entry name" value="AT HOOK TRANSCRIPTION FACTOR FAMILY-RELATED"/>
    <property type="match status" value="1"/>
</dbReference>
<dbReference type="Proteomes" id="UP000076532">
    <property type="component" value="Unassembled WGS sequence"/>
</dbReference>
<feature type="compositionally biased region" description="Pro residues" evidence="2">
    <location>
        <begin position="229"/>
        <end position="238"/>
    </location>
</feature>
<dbReference type="Pfam" id="PF00249">
    <property type="entry name" value="Myb_DNA-binding"/>
    <property type="match status" value="1"/>
</dbReference>
<sequence length="977" mass="105382">MSLDPPPLVLEDIVHGMSPSPGPCHSTLSPDVRSPTPEQLDEEQASAMRKRALEISSTAGMSSSSELTRRETELVSMVLALSSRPNPSSVQLLRQADVIAGLKEQRDFLIREADRERERWTAEREGWDRQAEALIAQRALGSANEWNSWSGYVKDAAVQQRERECQGLIAENKSLQAKLQDARYRLATLESQLTNLRPLLLTQPTITQEAFGQTYPYLERKPQSTTIPKSPPPPPPDPEASTSTSAQPPPTSEEAQSPPASLQHVLGEPVPPSGHDMRIGVMSYVDEATPRVILPDYGQQQPTHYRRAAFAYPVTRKYPREKGKEKAKGSAKKAGKVSTIANDARAEHLLLAARRLGRQRAFVIGGLIQVEKEKAKAEREARRKAAEEAAEAEDVRVKELARKQHKKMPHALKEKGATSASDAAAKIPGPGKGFGKGPFPWAKLSTLPLKLSPLPLVDGASFGTWELPPPPKPVTPARSAPQKKPPTPLDSLLSAARAMMDPISVSASPSTSSAEEDTDADDVDLDLDAETAAEAGPSSRMVTRRMARKRPMPESPVPAKRRKAGTGTGAVASETETERAMRERARGAERVRSALDVLADQAAAFSSGNGKGKGKGKGKEREPQRSMEAGLGQFMANSRRLPQRRAKVVLEENGIWSSLKPVRWGNEEGSSGVAGGRTLLGEEDAMESDPEVGGEDARLADVFMDYANTAQTTASDEPVASASGLSRSNQTSTHSSLHPPAPEQTARPLSDPPPNSGSQHVVSRNAAVTIAVHSPSVDVLASSAHVDTHQRAPTTPISLDKCTSSSSDMTMDDLAGGGRTRVVHTAPGMSMEGLTAMPDLDMLEDIEMEQAADRDLARAGAGASTAPSSKRTRSPYVKWSQVEDDKLAQAVATFGQKWDLVQKELPNRGYHQVRQRWLRKLGVFDSKPDVSAYQTGFVNFPAGANILPAQPAAEAAHLPQPKLGLAPLSSDLSFSRR</sequence>
<feature type="region of interest" description="Disordered" evidence="2">
    <location>
        <begin position="602"/>
        <end position="638"/>
    </location>
</feature>
<accession>A0A166K757</accession>
<dbReference type="Gene3D" id="1.10.10.60">
    <property type="entry name" value="Homeodomain-like"/>
    <property type="match status" value="1"/>
</dbReference>
<evidence type="ECO:0000259" key="4">
    <source>
        <dbReference type="PROSITE" id="PS51294"/>
    </source>
</evidence>